<accession>A0A067SGQ8</accession>
<feature type="compositionally biased region" description="Basic and acidic residues" evidence="8">
    <location>
        <begin position="1"/>
        <end position="17"/>
    </location>
</feature>
<dbReference type="GO" id="GO:0016567">
    <property type="term" value="P:protein ubiquitination"/>
    <property type="evidence" value="ECO:0007669"/>
    <property type="project" value="InterPro"/>
</dbReference>
<dbReference type="PROSITE" id="PS50089">
    <property type="entry name" value="ZF_RING_2"/>
    <property type="match status" value="1"/>
</dbReference>
<evidence type="ECO:0000313" key="11">
    <source>
        <dbReference type="EMBL" id="KDR70086.1"/>
    </source>
</evidence>
<organism evidence="11 12">
    <name type="scientific">Galerina marginata (strain CBS 339.88)</name>
    <dbReference type="NCBI Taxonomy" id="685588"/>
    <lineage>
        <taxon>Eukaryota</taxon>
        <taxon>Fungi</taxon>
        <taxon>Dikarya</taxon>
        <taxon>Basidiomycota</taxon>
        <taxon>Agaricomycotina</taxon>
        <taxon>Agaricomycetes</taxon>
        <taxon>Agaricomycetidae</taxon>
        <taxon>Agaricales</taxon>
        <taxon>Agaricineae</taxon>
        <taxon>Strophariaceae</taxon>
        <taxon>Galerina</taxon>
    </lineage>
</organism>
<evidence type="ECO:0000256" key="4">
    <source>
        <dbReference type="ARBA" id="ARBA00022771"/>
    </source>
</evidence>
<evidence type="ECO:0000259" key="10">
    <source>
        <dbReference type="PROSITE" id="PS51873"/>
    </source>
</evidence>
<evidence type="ECO:0000313" key="12">
    <source>
        <dbReference type="Proteomes" id="UP000027222"/>
    </source>
</evidence>
<evidence type="ECO:0000256" key="3">
    <source>
        <dbReference type="ARBA" id="ARBA00022737"/>
    </source>
</evidence>
<dbReference type="InterPro" id="IPR044066">
    <property type="entry name" value="TRIAD_supradom"/>
</dbReference>
<keyword evidence="2" id="KW-0479">Metal-binding</keyword>
<keyword evidence="1" id="KW-0808">Transferase</keyword>
<reference evidence="12" key="1">
    <citation type="journal article" date="2014" name="Proc. Natl. Acad. Sci. U.S.A.">
        <title>Extensive sampling of basidiomycete genomes demonstrates inadequacy of the white-rot/brown-rot paradigm for wood decay fungi.</title>
        <authorList>
            <person name="Riley R."/>
            <person name="Salamov A.A."/>
            <person name="Brown D.W."/>
            <person name="Nagy L.G."/>
            <person name="Floudas D."/>
            <person name="Held B.W."/>
            <person name="Levasseur A."/>
            <person name="Lombard V."/>
            <person name="Morin E."/>
            <person name="Otillar R."/>
            <person name="Lindquist E.A."/>
            <person name="Sun H."/>
            <person name="LaButti K.M."/>
            <person name="Schmutz J."/>
            <person name="Jabbour D."/>
            <person name="Luo H."/>
            <person name="Baker S.E."/>
            <person name="Pisabarro A.G."/>
            <person name="Walton J.D."/>
            <person name="Blanchette R.A."/>
            <person name="Henrissat B."/>
            <person name="Martin F."/>
            <person name="Cullen D."/>
            <person name="Hibbett D.S."/>
            <person name="Grigoriev I.V."/>
        </authorList>
    </citation>
    <scope>NUCLEOTIDE SEQUENCE [LARGE SCALE GENOMIC DNA]</scope>
    <source>
        <strain evidence="12">CBS 339.88</strain>
    </source>
</reference>
<keyword evidence="4 7" id="KW-0863">Zinc-finger</keyword>
<keyword evidence="3" id="KW-0677">Repeat</keyword>
<dbReference type="OrthoDB" id="1431934at2759"/>
<dbReference type="Gene3D" id="1.20.120.1750">
    <property type="match status" value="1"/>
</dbReference>
<name>A0A067SGQ8_GALM3</name>
<dbReference type="SUPFAM" id="SSF57850">
    <property type="entry name" value="RING/U-box"/>
    <property type="match status" value="2"/>
</dbReference>
<dbReference type="GO" id="GO:0004842">
    <property type="term" value="F:ubiquitin-protein transferase activity"/>
    <property type="evidence" value="ECO:0007669"/>
    <property type="project" value="InterPro"/>
</dbReference>
<evidence type="ECO:0000259" key="9">
    <source>
        <dbReference type="PROSITE" id="PS50089"/>
    </source>
</evidence>
<keyword evidence="12" id="KW-1185">Reference proteome</keyword>
<keyword evidence="5" id="KW-0833">Ubl conjugation pathway</keyword>
<dbReference type="PROSITE" id="PS00518">
    <property type="entry name" value="ZF_RING_1"/>
    <property type="match status" value="1"/>
</dbReference>
<gene>
    <name evidence="11" type="ORF">GALMADRAFT_214829</name>
</gene>
<keyword evidence="6" id="KW-0862">Zinc</keyword>
<evidence type="ECO:0000256" key="6">
    <source>
        <dbReference type="ARBA" id="ARBA00022833"/>
    </source>
</evidence>
<dbReference type="InterPro" id="IPR031127">
    <property type="entry name" value="E3_UB_ligase_RBR"/>
</dbReference>
<evidence type="ECO:0000256" key="8">
    <source>
        <dbReference type="SAM" id="MobiDB-lite"/>
    </source>
</evidence>
<protein>
    <recommendedName>
        <fullName evidence="13">RING-type domain-containing protein</fullName>
    </recommendedName>
</protein>
<feature type="region of interest" description="Disordered" evidence="8">
    <location>
        <begin position="379"/>
        <end position="405"/>
    </location>
</feature>
<evidence type="ECO:0000256" key="5">
    <source>
        <dbReference type="ARBA" id="ARBA00022786"/>
    </source>
</evidence>
<feature type="region of interest" description="Disordered" evidence="8">
    <location>
        <begin position="1"/>
        <end position="35"/>
    </location>
</feature>
<feature type="region of interest" description="Disordered" evidence="8">
    <location>
        <begin position="300"/>
        <end position="320"/>
    </location>
</feature>
<feature type="domain" description="RING-type" evidence="10">
    <location>
        <begin position="445"/>
        <end position="659"/>
    </location>
</feature>
<proteinExistence type="predicted"/>
<dbReference type="InterPro" id="IPR017907">
    <property type="entry name" value="Znf_RING_CS"/>
</dbReference>
<dbReference type="PROSITE" id="PS51873">
    <property type="entry name" value="TRIAD"/>
    <property type="match status" value="1"/>
</dbReference>
<feature type="compositionally biased region" description="Polar residues" evidence="8">
    <location>
        <begin position="59"/>
        <end position="74"/>
    </location>
</feature>
<dbReference type="HOGENOM" id="CLU_400107_0_0_1"/>
<sequence length="688" mass="77383">MESKARPLAPLREKEPEAVSLPKDNPTPRSKLSHARSGDFVWQLALLQGKETGIATGKQLETTTTQPSRGKQSQVEIPAFKSLLKGENTLRSAGLRRSRRDLDLKSKVDFQEATSQPSAGLDKKLAKPGVLGKQDQLSPLPDKTPVKSSAHQGRDQEYVWQLALHRAELAWATQPSLIPEHRHDRKGKAMREEISAALAHHLSGNQAWLVSLEHRFQDGSYGSGPPIPEHHQDRKAQAVKEEISAALACHLSGNQAWFVSLEHRFQDGSDGAGSLKRDLQNGVWEYPKFERFQASLFHEQSQLQKSDRDRPSSPIVTEVDHRPENKLLRRRASEDVVMLPSSSNRRRPLETLTKIEERPASIAFRQFEHLQPSSVHARAQLHKAHGDKPSFPVVTGADHRPEKKSLRRRVPEDDMLRSSSNRRCPPEILTKFEETFFARVEPQSEQFECGVCGENRDVTEKLTLADCVHFFCKECLTTYAKTKIDEAQYPIPCPGCLAEKRNDNIRPSGLFISKVGCRLTSSKPVTQDILDKLNLGSRRLQKLEGLQLAAYSVTIKCPRCGRQWCKTCLKTFAGPYSAQVHHCEAPLEFDELMQKEGWKYCPGCRTPVQRSSGCHHMTEYCSVSLRAAKFTFAMIAEGFSLVEAISHSRSPATAALPDLRRRRRKLFVIATTAVGFSWMDTAAFSEEE</sequence>
<dbReference type="Gene3D" id="3.30.40.10">
    <property type="entry name" value="Zinc/RING finger domain, C3HC4 (zinc finger)"/>
    <property type="match status" value="1"/>
</dbReference>
<feature type="region of interest" description="Disordered" evidence="8">
    <location>
        <begin position="53"/>
        <end position="74"/>
    </location>
</feature>
<dbReference type="GO" id="GO:0008270">
    <property type="term" value="F:zinc ion binding"/>
    <property type="evidence" value="ECO:0007669"/>
    <property type="project" value="UniProtKB-KW"/>
</dbReference>
<evidence type="ECO:0008006" key="13">
    <source>
        <dbReference type="Google" id="ProtNLM"/>
    </source>
</evidence>
<dbReference type="PANTHER" id="PTHR11685">
    <property type="entry name" value="RBR FAMILY RING FINGER AND IBR DOMAIN-CONTAINING"/>
    <property type="match status" value="1"/>
</dbReference>
<dbReference type="EMBL" id="KL142399">
    <property type="protein sequence ID" value="KDR70086.1"/>
    <property type="molecule type" value="Genomic_DNA"/>
</dbReference>
<feature type="domain" description="RING-type" evidence="9">
    <location>
        <begin position="449"/>
        <end position="496"/>
    </location>
</feature>
<dbReference type="InterPro" id="IPR001841">
    <property type="entry name" value="Znf_RING"/>
</dbReference>
<evidence type="ECO:0000256" key="7">
    <source>
        <dbReference type="PROSITE-ProRule" id="PRU00175"/>
    </source>
</evidence>
<evidence type="ECO:0000256" key="2">
    <source>
        <dbReference type="ARBA" id="ARBA00022723"/>
    </source>
</evidence>
<dbReference type="AlphaFoldDB" id="A0A067SGQ8"/>
<dbReference type="InterPro" id="IPR013083">
    <property type="entry name" value="Znf_RING/FYVE/PHD"/>
</dbReference>
<dbReference type="Proteomes" id="UP000027222">
    <property type="component" value="Unassembled WGS sequence"/>
</dbReference>
<dbReference type="STRING" id="685588.A0A067SGQ8"/>
<evidence type="ECO:0000256" key="1">
    <source>
        <dbReference type="ARBA" id="ARBA00022679"/>
    </source>
</evidence>
<feature type="region of interest" description="Disordered" evidence="8">
    <location>
        <begin position="108"/>
        <end position="152"/>
    </location>
</feature>